<dbReference type="OrthoDB" id="9798386at2"/>
<name>N4W8J3_9BACI</name>
<dbReference type="Proteomes" id="UP000012283">
    <property type="component" value="Unassembled WGS sequence"/>
</dbReference>
<keyword evidence="4" id="KW-1185">Reference proteome</keyword>
<dbReference type="AlphaFoldDB" id="N4W8J3"/>
<feature type="signal peptide" evidence="2">
    <location>
        <begin position="1"/>
        <end position="22"/>
    </location>
</feature>
<feature type="region of interest" description="Disordered" evidence="1">
    <location>
        <begin position="219"/>
        <end position="238"/>
    </location>
</feature>
<protein>
    <submittedName>
        <fullName evidence="3">Mannosyl-glycoprotein endo-beta-N-acetylglucosaminidase</fullName>
    </submittedName>
</protein>
<evidence type="ECO:0000256" key="1">
    <source>
        <dbReference type="SAM" id="MobiDB-lite"/>
    </source>
</evidence>
<accession>N4W8J3</accession>
<feature type="non-terminal residue" evidence="3">
    <location>
        <position position="238"/>
    </location>
</feature>
<dbReference type="STRING" id="1308866.J416_10136"/>
<sequence length="238" mass="26773">MGKRIFILLAVLLLLSPMSLLGETSDSSNEDLSADELFEKAQDEPTASGKLDLYINGYETYPEDGRFEEGIQRSVGYVLDWARIKHNNGDYATAIDRYNAILNAPGVNDTLVAQTEKHLTNANEEQPVPQANALYKEATNKSTVSGIFNAFVKGYNWYPNDDRFVDGLKESEEQLFNWALAQHNNGRYDTAIDRYNMILNAPIADNKLLNRVKEQLEAAKNGNRQSDAIYQEAQEEPT</sequence>
<evidence type="ECO:0000313" key="3">
    <source>
        <dbReference type="EMBL" id="ENH96583.1"/>
    </source>
</evidence>
<feature type="chain" id="PRO_5038784224" evidence="2">
    <location>
        <begin position="23"/>
        <end position="238"/>
    </location>
</feature>
<dbReference type="Gene3D" id="6.10.250.190">
    <property type="match status" value="2"/>
</dbReference>
<evidence type="ECO:0000313" key="4">
    <source>
        <dbReference type="Proteomes" id="UP000012283"/>
    </source>
</evidence>
<reference evidence="3 4" key="1">
    <citation type="submission" date="2013-03" db="EMBL/GenBank/DDBJ databases">
        <title>Draft genome sequence of Gracibacillus halophilus YIM-C55.5, a moderately halophilic and thermophilic organism from the Xiaochaidamu salt lake.</title>
        <authorList>
            <person name="Sugumar T."/>
            <person name="Polireddy D.R."/>
            <person name="Antony A."/>
            <person name="Madhava Y.R."/>
            <person name="Sivakumar N."/>
        </authorList>
    </citation>
    <scope>NUCLEOTIDE SEQUENCE [LARGE SCALE GENOMIC DNA]</scope>
    <source>
        <strain evidence="3 4">YIM-C55.5</strain>
    </source>
</reference>
<gene>
    <name evidence="3" type="ORF">J416_10136</name>
</gene>
<keyword evidence="2" id="KW-0732">Signal</keyword>
<dbReference type="EMBL" id="APML01000039">
    <property type="protein sequence ID" value="ENH96583.1"/>
    <property type="molecule type" value="Genomic_DNA"/>
</dbReference>
<proteinExistence type="predicted"/>
<comment type="caution">
    <text evidence="3">The sequence shown here is derived from an EMBL/GenBank/DDBJ whole genome shotgun (WGS) entry which is preliminary data.</text>
</comment>
<evidence type="ECO:0000256" key="2">
    <source>
        <dbReference type="SAM" id="SignalP"/>
    </source>
</evidence>
<dbReference type="RefSeq" id="WP_003469687.1">
    <property type="nucleotide sequence ID" value="NZ_APML01000039.1"/>
</dbReference>
<organism evidence="3 4">
    <name type="scientific">Gracilibacillus halophilus YIM-C55.5</name>
    <dbReference type="NCBI Taxonomy" id="1308866"/>
    <lineage>
        <taxon>Bacteria</taxon>
        <taxon>Bacillati</taxon>
        <taxon>Bacillota</taxon>
        <taxon>Bacilli</taxon>
        <taxon>Bacillales</taxon>
        <taxon>Bacillaceae</taxon>
        <taxon>Gracilibacillus</taxon>
    </lineage>
</organism>